<evidence type="ECO:0000313" key="2">
    <source>
        <dbReference type="EMBL" id="QDT35224.1"/>
    </source>
</evidence>
<proteinExistence type="predicted"/>
<dbReference type="SUPFAM" id="SSF53067">
    <property type="entry name" value="Actin-like ATPase domain"/>
    <property type="match status" value="1"/>
</dbReference>
<dbReference type="Proteomes" id="UP000315724">
    <property type="component" value="Chromosome"/>
</dbReference>
<dbReference type="EMBL" id="CP036267">
    <property type="protein sequence ID" value="QDT35224.1"/>
    <property type="molecule type" value="Genomic_DNA"/>
</dbReference>
<evidence type="ECO:0000313" key="3">
    <source>
        <dbReference type="Proteomes" id="UP000315724"/>
    </source>
</evidence>
<dbReference type="Gene3D" id="3.30.420.40">
    <property type="match status" value="1"/>
</dbReference>
<dbReference type="InterPro" id="IPR002821">
    <property type="entry name" value="Hydantoinase_A"/>
</dbReference>
<feature type="domain" description="Hydantoinase A/oxoprolinase" evidence="1">
    <location>
        <begin position="53"/>
        <end position="295"/>
    </location>
</feature>
<sequence length="338" mass="36215">MTVVGIDIGGANLKISDGATSMSRPFPLWKSPDQLADAIQSLLGEYPESSKLAVTMTGELADCFPTRNAGVRHIVESVQIAAGEREVSVWQTGGEFFTPEEAVEFPELVAAANWHALATWAGRAAASGTSSLLIDIGSTTTDFIPIESGVPVPRGMTDLDRLSSGELVYTGVRRTPLFAITPSVEVRGQTTPLAAELFATAHDVSLLLGDCVENLHDLETANSRPLTIPESLNRVARSVCSDSDQLSDREILEIARQVRIAQLISLSTAMASVLGRLQMVPSTIILSGEGEFLAKKMLSECFPDLLEQECFSISQMIGPVHSQTACAYALAILGRERL</sequence>
<keyword evidence="3" id="KW-1185">Reference proteome</keyword>
<dbReference type="GO" id="GO:0016787">
    <property type="term" value="F:hydrolase activity"/>
    <property type="evidence" value="ECO:0007669"/>
    <property type="project" value="InterPro"/>
</dbReference>
<organism evidence="2 3">
    <name type="scientific">Thalassoglobus polymorphus</name>
    <dbReference type="NCBI Taxonomy" id="2527994"/>
    <lineage>
        <taxon>Bacteria</taxon>
        <taxon>Pseudomonadati</taxon>
        <taxon>Planctomycetota</taxon>
        <taxon>Planctomycetia</taxon>
        <taxon>Planctomycetales</taxon>
        <taxon>Planctomycetaceae</taxon>
        <taxon>Thalassoglobus</taxon>
    </lineage>
</organism>
<evidence type="ECO:0000259" key="1">
    <source>
        <dbReference type="Pfam" id="PF01968"/>
    </source>
</evidence>
<gene>
    <name evidence="2" type="ORF">Mal48_45000</name>
</gene>
<dbReference type="AlphaFoldDB" id="A0A517QUD6"/>
<dbReference type="Pfam" id="PF01968">
    <property type="entry name" value="Hydantoinase_A"/>
    <property type="match status" value="1"/>
</dbReference>
<protein>
    <submittedName>
        <fullName evidence="2">Hydantoinase/oxoprolinase</fullName>
    </submittedName>
</protein>
<dbReference type="InterPro" id="IPR043129">
    <property type="entry name" value="ATPase_NBD"/>
</dbReference>
<accession>A0A517QUD6</accession>
<dbReference type="KEGG" id="tpol:Mal48_45000"/>
<dbReference type="InterPro" id="IPR002756">
    <property type="entry name" value="MfnF"/>
</dbReference>
<dbReference type="Gene3D" id="3.30.420.190">
    <property type="entry name" value="conserved archaeal protein q6m145"/>
    <property type="match status" value="1"/>
</dbReference>
<dbReference type="NCBIfam" id="TIGR03123">
    <property type="entry name" value="one_C_unchar_1"/>
    <property type="match status" value="1"/>
</dbReference>
<name>A0A517QUD6_9PLAN</name>
<reference evidence="2 3" key="1">
    <citation type="submission" date="2019-02" db="EMBL/GenBank/DDBJ databases">
        <title>Deep-cultivation of Planctomycetes and their phenomic and genomic characterization uncovers novel biology.</title>
        <authorList>
            <person name="Wiegand S."/>
            <person name="Jogler M."/>
            <person name="Boedeker C."/>
            <person name="Pinto D."/>
            <person name="Vollmers J."/>
            <person name="Rivas-Marin E."/>
            <person name="Kohn T."/>
            <person name="Peeters S.H."/>
            <person name="Heuer A."/>
            <person name="Rast P."/>
            <person name="Oberbeckmann S."/>
            <person name="Bunk B."/>
            <person name="Jeske O."/>
            <person name="Meyerdierks A."/>
            <person name="Storesund J.E."/>
            <person name="Kallscheuer N."/>
            <person name="Luecker S."/>
            <person name="Lage O.M."/>
            <person name="Pohl T."/>
            <person name="Merkel B.J."/>
            <person name="Hornburger P."/>
            <person name="Mueller R.-W."/>
            <person name="Bruemmer F."/>
            <person name="Labrenz M."/>
            <person name="Spormann A.M."/>
            <person name="Op den Camp H."/>
            <person name="Overmann J."/>
            <person name="Amann R."/>
            <person name="Jetten M.S.M."/>
            <person name="Mascher T."/>
            <person name="Medema M.H."/>
            <person name="Devos D.P."/>
            <person name="Kaster A.-K."/>
            <person name="Ovreas L."/>
            <person name="Rohde M."/>
            <person name="Galperin M.Y."/>
            <person name="Jogler C."/>
        </authorList>
    </citation>
    <scope>NUCLEOTIDE SEQUENCE [LARGE SCALE GENOMIC DNA]</scope>
    <source>
        <strain evidence="2 3">Mal48</strain>
    </source>
</reference>